<protein>
    <recommendedName>
        <fullName evidence="4">Type II secretion system protein GspC N-terminal domain-containing protein</fullName>
    </recommendedName>
</protein>
<reference evidence="2 3" key="1">
    <citation type="submission" date="2023-11" db="EMBL/GenBank/DDBJ databases">
        <title>Peredibacter starrii A3.12.</title>
        <authorList>
            <person name="Mitchell R.J."/>
        </authorList>
    </citation>
    <scope>NUCLEOTIDE SEQUENCE [LARGE SCALE GENOMIC DNA]</scope>
    <source>
        <strain evidence="2 3">A3.12</strain>
    </source>
</reference>
<evidence type="ECO:0000256" key="1">
    <source>
        <dbReference type="SAM" id="MobiDB-lite"/>
    </source>
</evidence>
<dbReference type="AlphaFoldDB" id="A0AAX4HLJ7"/>
<feature type="region of interest" description="Disordered" evidence="1">
    <location>
        <begin position="16"/>
        <end position="53"/>
    </location>
</feature>
<organism evidence="2 3">
    <name type="scientific">Peredibacter starrii</name>
    <dbReference type="NCBI Taxonomy" id="28202"/>
    <lineage>
        <taxon>Bacteria</taxon>
        <taxon>Pseudomonadati</taxon>
        <taxon>Bdellovibrionota</taxon>
        <taxon>Bacteriovoracia</taxon>
        <taxon>Bacteriovoracales</taxon>
        <taxon>Bacteriovoracaceae</taxon>
        <taxon>Peredibacter</taxon>
    </lineage>
</organism>
<dbReference type="Gene3D" id="2.30.42.10">
    <property type="match status" value="1"/>
</dbReference>
<evidence type="ECO:0008006" key="4">
    <source>
        <dbReference type="Google" id="ProtNLM"/>
    </source>
</evidence>
<dbReference type="InterPro" id="IPR036034">
    <property type="entry name" value="PDZ_sf"/>
</dbReference>
<feature type="compositionally biased region" description="Polar residues" evidence="1">
    <location>
        <begin position="26"/>
        <end position="38"/>
    </location>
</feature>
<sequence length="412" mass="45665">MINKIKDFLKTKLSRLKKDSSDQEDISSQPPFEENTSYEVLPPEDKTGEAPMPVLKSNWKDKFSSSVRDLRTKMSSVNAKEWKLPEGFKSKSGEGLSILSPSLSKGIEKFLSREAREPIHQVATVIIVCGITYTLGKITALVLRGTPVFDSPRDYTVSISLENDFNAGTLNQVKSINPFRTNAGAKKGTQKVADTKCEEAQQSSTLPIKLVNTIVLQDTVKSLASVQVRGDRDLQEVRIGDSIDNLAKIFKITRLEILVKNLESGVCESISSDKAKEVRSPISVMTPAQSREFKANKKMSGIDNVGNKFTISKTLLDEKMKDIAAILTQARAIKIQNPDGSLSFKLTEMDPQGIFPYLGLQDQDIITSINGKPIYDLNEVMGLFSRIKNLENLQLGVKREGSDSVQEYSIKK</sequence>
<keyword evidence="3" id="KW-1185">Reference proteome</keyword>
<evidence type="ECO:0000313" key="3">
    <source>
        <dbReference type="Proteomes" id="UP001324634"/>
    </source>
</evidence>
<gene>
    <name evidence="2" type="ORF">SOO65_15030</name>
</gene>
<dbReference type="Proteomes" id="UP001324634">
    <property type="component" value="Chromosome"/>
</dbReference>
<dbReference type="SUPFAM" id="SSF50156">
    <property type="entry name" value="PDZ domain-like"/>
    <property type="match status" value="1"/>
</dbReference>
<dbReference type="KEGG" id="psti:SOO65_15030"/>
<dbReference type="EMBL" id="CP139487">
    <property type="protein sequence ID" value="WPU64008.1"/>
    <property type="molecule type" value="Genomic_DNA"/>
</dbReference>
<proteinExistence type="predicted"/>
<name>A0AAX4HLJ7_9BACT</name>
<dbReference type="RefSeq" id="WP_321391875.1">
    <property type="nucleotide sequence ID" value="NZ_CP139487.1"/>
</dbReference>
<evidence type="ECO:0000313" key="2">
    <source>
        <dbReference type="EMBL" id="WPU64008.1"/>
    </source>
</evidence>
<accession>A0AAX4HLJ7</accession>